<evidence type="ECO:0000256" key="2">
    <source>
        <dbReference type="ARBA" id="ARBA00010510"/>
    </source>
</evidence>
<keyword evidence="7" id="KW-0653">Protein transport</keyword>
<dbReference type="Proteomes" id="UP000789508">
    <property type="component" value="Unassembled WGS sequence"/>
</dbReference>
<keyword evidence="3" id="KW-0813">Transport</keyword>
<evidence type="ECO:0000256" key="3">
    <source>
        <dbReference type="ARBA" id="ARBA00022448"/>
    </source>
</evidence>
<evidence type="ECO:0000256" key="6">
    <source>
        <dbReference type="ARBA" id="ARBA00022787"/>
    </source>
</evidence>
<organism evidence="10 11">
    <name type="scientific">Ambispora leptoticha</name>
    <dbReference type="NCBI Taxonomy" id="144679"/>
    <lineage>
        <taxon>Eukaryota</taxon>
        <taxon>Fungi</taxon>
        <taxon>Fungi incertae sedis</taxon>
        <taxon>Mucoromycota</taxon>
        <taxon>Glomeromycotina</taxon>
        <taxon>Glomeromycetes</taxon>
        <taxon>Archaeosporales</taxon>
        <taxon>Ambisporaceae</taxon>
        <taxon>Ambispora</taxon>
    </lineage>
</organism>
<dbReference type="GO" id="GO:0005741">
    <property type="term" value="C:mitochondrial outer membrane"/>
    <property type="evidence" value="ECO:0007669"/>
    <property type="project" value="UniProtKB-SubCell"/>
</dbReference>
<dbReference type="InterPro" id="IPR023614">
    <property type="entry name" value="Porin_dom_sf"/>
</dbReference>
<dbReference type="OrthoDB" id="19656at2759"/>
<evidence type="ECO:0000313" key="11">
    <source>
        <dbReference type="Proteomes" id="UP000789508"/>
    </source>
</evidence>
<comment type="subcellular location">
    <subcellularLocation>
        <location evidence="1">Mitochondrion outer membrane</location>
        <topology evidence="1">Multi-pass membrane protein</topology>
    </subcellularLocation>
</comment>
<name>A0A9N8ZE84_9GLOM</name>
<dbReference type="EMBL" id="CAJVPS010000510">
    <property type="protein sequence ID" value="CAG8491397.1"/>
    <property type="molecule type" value="Genomic_DNA"/>
</dbReference>
<dbReference type="GO" id="GO:0008320">
    <property type="term" value="F:protein transmembrane transporter activity"/>
    <property type="evidence" value="ECO:0007669"/>
    <property type="project" value="InterPro"/>
</dbReference>
<dbReference type="Pfam" id="PF01459">
    <property type="entry name" value="Porin_3"/>
    <property type="match status" value="1"/>
</dbReference>
<protein>
    <submittedName>
        <fullName evidence="10">5507_t:CDS:1</fullName>
    </submittedName>
</protein>
<keyword evidence="8" id="KW-0496">Mitochondrion</keyword>
<dbReference type="Gene3D" id="2.40.160.10">
    <property type="entry name" value="Porin"/>
    <property type="match status" value="1"/>
</dbReference>
<keyword evidence="9" id="KW-0472">Membrane</keyword>
<keyword evidence="11" id="KW-1185">Reference proteome</keyword>
<evidence type="ECO:0000256" key="7">
    <source>
        <dbReference type="ARBA" id="ARBA00022927"/>
    </source>
</evidence>
<dbReference type="InterPro" id="IPR027246">
    <property type="entry name" value="Porin_Euk/Tom40"/>
</dbReference>
<evidence type="ECO:0000256" key="9">
    <source>
        <dbReference type="ARBA" id="ARBA00023136"/>
    </source>
</evidence>
<reference evidence="10" key="1">
    <citation type="submission" date="2021-06" db="EMBL/GenBank/DDBJ databases">
        <authorList>
            <person name="Kallberg Y."/>
            <person name="Tangrot J."/>
            <person name="Rosling A."/>
        </authorList>
    </citation>
    <scope>NUCLEOTIDE SEQUENCE</scope>
    <source>
        <strain evidence="10">FL130A</strain>
    </source>
</reference>
<comment type="similarity">
    <text evidence="2">Belongs to the Tom40 family.</text>
</comment>
<keyword evidence="5" id="KW-0812">Transmembrane</keyword>
<dbReference type="GO" id="GO:0030150">
    <property type="term" value="P:protein import into mitochondrial matrix"/>
    <property type="evidence" value="ECO:0007669"/>
    <property type="project" value="InterPro"/>
</dbReference>
<proteinExistence type="inferred from homology"/>
<keyword evidence="4" id="KW-1134">Transmembrane beta strand</keyword>
<dbReference type="CDD" id="cd07305">
    <property type="entry name" value="Porin3_Tom40"/>
    <property type="match status" value="1"/>
</dbReference>
<accession>A0A9N8ZE84</accession>
<dbReference type="AlphaFoldDB" id="A0A9N8ZE84"/>
<evidence type="ECO:0000256" key="8">
    <source>
        <dbReference type="ARBA" id="ARBA00023128"/>
    </source>
</evidence>
<gene>
    <name evidence="10" type="ORF">ALEPTO_LOCUS3007</name>
</gene>
<dbReference type="InterPro" id="IPR037930">
    <property type="entry name" value="Tom40"/>
</dbReference>
<evidence type="ECO:0000256" key="5">
    <source>
        <dbReference type="ARBA" id="ARBA00022692"/>
    </source>
</evidence>
<sequence>MASPADKTSSLIQSAEITDKPKSWNVKTLLSNLTGYHKTLNLPNPGTFEGLHREVKNTFLTNHLFDGGRADLTKVLSQNFQVSHTFSLGSTLTPPSYSFGAAYVGTKTFLHGTLDTDGNLSARFNYAWNPKNVSKLQAQLLPTPGHSMLQLEQDYQGPDYSLNFKTVNPSIVDNTGIFVLSYLQSITPNLALGTELVYQKPTADIEETSRSLVVKHSADDYIATLQWQAPGALNASYYQKINEKVDFGTELQILAAGGRREAVGSLGGKFDFRAATFRGQLDTTGRVSVVIEEKIAPGFSFIITGDIEHAKSTSRFGIGFQLEA</sequence>
<dbReference type="PANTHER" id="PTHR10802">
    <property type="entry name" value="MITOCHONDRIAL IMPORT RECEPTOR SUBUNIT TOM40"/>
    <property type="match status" value="1"/>
</dbReference>
<evidence type="ECO:0000313" key="10">
    <source>
        <dbReference type="EMBL" id="CAG8491397.1"/>
    </source>
</evidence>
<keyword evidence="6" id="KW-1000">Mitochondrion outer membrane</keyword>
<evidence type="ECO:0000256" key="1">
    <source>
        <dbReference type="ARBA" id="ARBA00004374"/>
    </source>
</evidence>
<comment type="caution">
    <text evidence="10">The sequence shown here is derived from an EMBL/GenBank/DDBJ whole genome shotgun (WGS) entry which is preliminary data.</text>
</comment>
<evidence type="ECO:0000256" key="4">
    <source>
        <dbReference type="ARBA" id="ARBA00022452"/>
    </source>
</evidence>